<feature type="transmembrane region" description="Helical" evidence="1">
    <location>
        <begin position="54"/>
        <end position="71"/>
    </location>
</feature>
<evidence type="ECO:0000313" key="3">
    <source>
        <dbReference type="EMBL" id="MTE01247.1"/>
    </source>
</evidence>
<keyword evidence="4" id="KW-1185">Reference proteome</keyword>
<evidence type="ECO:0000256" key="1">
    <source>
        <dbReference type="SAM" id="Phobius"/>
    </source>
</evidence>
<keyword evidence="1" id="KW-1133">Transmembrane helix</keyword>
<feature type="domain" description="DUF1468" evidence="2">
    <location>
        <begin position="21"/>
        <end position="155"/>
    </location>
</feature>
<sequence length="172" mass="17518">MSGSTPQGSGATRRPDGATLVAALILAGIAVVIWRDAARLPQAGGYAGVGPADVPRWIALGLAGLSLWSLVEAFRSGKAEREAQDTGPILWIVGGLAAQLALLSTAGFSIATGLLFAATAAAFGKRNLALTVPVGITFALVVYLLFAGLLKLSLPAGPLEGLVWDLFRGAKP</sequence>
<dbReference type="InterPro" id="IPR009936">
    <property type="entry name" value="DUF1468"/>
</dbReference>
<feature type="transmembrane region" description="Helical" evidence="1">
    <location>
        <begin position="17"/>
        <end position="34"/>
    </location>
</feature>
<dbReference type="Pfam" id="PF07331">
    <property type="entry name" value="TctB"/>
    <property type="match status" value="1"/>
</dbReference>
<feature type="transmembrane region" description="Helical" evidence="1">
    <location>
        <begin position="128"/>
        <end position="150"/>
    </location>
</feature>
<organism evidence="3 4">
    <name type="scientific">Paracoccus lichenicola</name>
    <dbReference type="NCBI Taxonomy" id="2665644"/>
    <lineage>
        <taxon>Bacteria</taxon>
        <taxon>Pseudomonadati</taxon>
        <taxon>Pseudomonadota</taxon>
        <taxon>Alphaproteobacteria</taxon>
        <taxon>Rhodobacterales</taxon>
        <taxon>Paracoccaceae</taxon>
        <taxon>Paracoccus</taxon>
    </lineage>
</organism>
<keyword evidence="1" id="KW-0812">Transmembrane</keyword>
<name>A0A6L6HQ04_9RHOB</name>
<protein>
    <submittedName>
        <fullName evidence="3">Tripartite tricarboxylate transporter TctB family protein</fullName>
    </submittedName>
</protein>
<dbReference type="AlphaFoldDB" id="A0A6L6HQ04"/>
<evidence type="ECO:0000313" key="4">
    <source>
        <dbReference type="Proteomes" id="UP000481417"/>
    </source>
</evidence>
<feature type="transmembrane region" description="Helical" evidence="1">
    <location>
        <begin position="91"/>
        <end position="116"/>
    </location>
</feature>
<comment type="caution">
    <text evidence="3">The sequence shown here is derived from an EMBL/GenBank/DDBJ whole genome shotgun (WGS) entry which is preliminary data.</text>
</comment>
<dbReference type="EMBL" id="WMBT01000008">
    <property type="protein sequence ID" value="MTE01247.1"/>
    <property type="molecule type" value="Genomic_DNA"/>
</dbReference>
<reference evidence="3 4" key="1">
    <citation type="submission" date="2019-11" db="EMBL/GenBank/DDBJ databases">
        <authorList>
            <person name="Lang L."/>
        </authorList>
    </citation>
    <scope>NUCLEOTIDE SEQUENCE [LARGE SCALE GENOMIC DNA]</scope>
    <source>
        <strain evidence="3 4">YIM 132242</strain>
    </source>
</reference>
<dbReference type="Proteomes" id="UP000481417">
    <property type="component" value="Unassembled WGS sequence"/>
</dbReference>
<evidence type="ECO:0000259" key="2">
    <source>
        <dbReference type="Pfam" id="PF07331"/>
    </source>
</evidence>
<gene>
    <name evidence="3" type="ORF">GIY56_13235</name>
</gene>
<keyword evidence="1" id="KW-0472">Membrane</keyword>
<proteinExistence type="predicted"/>
<accession>A0A6L6HQ04</accession>